<proteinExistence type="predicted"/>
<evidence type="ECO:0000256" key="10">
    <source>
        <dbReference type="ARBA" id="ARBA00023136"/>
    </source>
</evidence>
<dbReference type="EMBL" id="JACMSC010000010">
    <property type="protein sequence ID" value="KAG6502608.1"/>
    <property type="molecule type" value="Genomic_DNA"/>
</dbReference>
<feature type="signal peptide" evidence="14">
    <location>
        <begin position="1"/>
        <end position="19"/>
    </location>
</feature>
<reference evidence="16 17" key="1">
    <citation type="submission" date="2020-08" db="EMBL/GenBank/DDBJ databases">
        <title>Plant Genome Project.</title>
        <authorList>
            <person name="Zhang R.-G."/>
        </authorList>
    </citation>
    <scope>NUCLEOTIDE SEQUENCE [LARGE SCALE GENOMIC DNA]</scope>
    <source>
        <tissue evidence="16">Rhizome</tissue>
    </source>
</reference>
<dbReference type="PROSITE" id="PS50011">
    <property type="entry name" value="PROTEIN_KINASE_DOM"/>
    <property type="match status" value="2"/>
</dbReference>
<dbReference type="Pfam" id="PF13947">
    <property type="entry name" value="GUB_WAK_bind"/>
    <property type="match status" value="4"/>
</dbReference>
<feature type="region of interest" description="Disordered" evidence="13">
    <location>
        <begin position="1787"/>
        <end position="1811"/>
    </location>
</feature>
<keyword evidence="9" id="KW-1133">Transmembrane helix</keyword>
<feature type="domain" description="Protein kinase" evidence="15">
    <location>
        <begin position="1426"/>
        <end position="1764"/>
    </location>
</feature>
<dbReference type="Gene3D" id="3.30.200.20">
    <property type="entry name" value="Phosphorylase Kinase, domain 1"/>
    <property type="match status" value="1"/>
</dbReference>
<evidence type="ECO:0000313" key="17">
    <source>
        <dbReference type="Proteomes" id="UP000734854"/>
    </source>
</evidence>
<evidence type="ECO:0000256" key="5">
    <source>
        <dbReference type="ARBA" id="ARBA00022729"/>
    </source>
</evidence>
<dbReference type="SMART" id="SM00181">
    <property type="entry name" value="EGF"/>
    <property type="match status" value="4"/>
</dbReference>
<dbReference type="InterPro" id="IPR045274">
    <property type="entry name" value="WAK-like"/>
</dbReference>
<dbReference type="PROSITE" id="PS00108">
    <property type="entry name" value="PROTEIN_KINASE_ST"/>
    <property type="match status" value="2"/>
</dbReference>
<dbReference type="GO" id="GO:0005524">
    <property type="term" value="F:ATP binding"/>
    <property type="evidence" value="ECO:0007669"/>
    <property type="project" value="UniProtKB-KW"/>
</dbReference>
<evidence type="ECO:0000256" key="13">
    <source>
        <dbReference type="SAM" id="MobiDB-lite"/>
    </source>
</evidence>
<evidence type="ECO:0000256" key="7">
    <source>
        <dbReference type="ARBA" id="ARBA00022777"/>
    </source>
</evidence>
<evidence type="ECO:0000256" key="6">
    <source>
        <dbReference type="ARBA" id="ARBA00022741"/>
    </source>
</evidence>
<keyword evidence="4" id="KW-0812">Transmembrane</keyword>
<dbReference type="InterPro" id="IPR025287">
    <property type="entry name" value="WAK_GUB"/>
</dbReference>
<dbReference type="SUPFAM" id="SSF56112">
    <property type="entry name" value="Protein kinase-like (PK-like)"/>
    <property type="match status" value="2"/>
</dbReference>
<dbReference type="SMART" id="SM00220">
    <property type="entry name" value="S_TKc"/>
    <property type="match status" value="1"/>
</dbReference>
<dbReference type="InterPro" id="IPR008271">
    <property type="entry name" value="Ser/Thr_kinase_AS"/>
</dbReference>
<evidence type="ECO:0000256" key="12">
    <source>
        <dbReference type="ARBA" id="ARBA00023180"/>
    </source>
</evidence>
<dbReference type="PANTHER" id="PTHR27005:SF283">
    <property type="entry name" value="OS02G0633066 PROTEIN"/>
    <property type="match status" value="1"/>
</dbReference>
<evidence type="ECO:0000256" key="9">
    <source>
        <dbReference type="ARBA" id="ARBA00022989"/>
    </source>
</evidence>
<dbReference type="FunFam" id="3.30.200.20:FF:000043">
    <property type="entry name" value="Wall-associated receptor kinase 2"/>
    <property type="match status" value="1"/>
</dbReference>
<organism evidence="16 17">
    <name type="scientific">Zingiber officinale</name>
    <name type="common">Ginger</name>
    <name type="synonym">Amomum zingiber</name>
    <dbReference type="NCBI Taxonomy" id="94328"/>
    <lineage>
        <taxon>Eukaryota</taxon>
        <taxon>Viridiplantae</taxon>
        <taxon>Streptophyta</taxon>
        <taxon>Embryophyta</taxon>
        <taxon>Tracheophyta</taxon>
        <taxon>Spermatophyta</taxon>
        <taxon>Magnoliopsida</taxon>
        <taxon>Liliopsida</taxon>
        <taxon>Zingiberales</taxon>
        <taxon>Zingiberaceae</taxon>
        <taxon>Zingiber</taxon>
    </lineage>
</organism>
<feature type="compositionally biased region" description="Polar residues" evidence="13">
    <location>
        <begin position="947"/>
        <end position="957"/>
    </location>
</feature>
<dbReference type="CDD" id="cd14066">
    <property type="entry name" value="STKc_IRAK"/>
    <property type="match status" value="1"/>
</dbReference>
<dbReference type="InterPro" id="IPR000742">
    <property type="entry name" value="EGF"/>
</dbReference>
<evidence type="ECO:0000256" key="2">
    <source>
        <dbReference type="ARBA" id="ARBA00022527"/>
    </source>
</evidence>
<keyword evidence="2" id="KW-0723">Serine/threonine-protein kinase</keyword>
<dbReference type="PANTHER" id="PTHR27005">
    <property type="entry name" value="WALL-ASSOCIATED RECEPTOR KINASE-LIKE 21"/>
    <property type="match status" value="1"/>
</dbReference>
<keyword evidence="8" id="KW-0067">ATP-binding</keyword>
<comment type="subcellular location">
    <subcellularLocation>
        <location evidence="1">Membrane</location>
        <topology evidence="1">Single-pass type I membrane protein</topology>
    </subcellularLocation>
</comment>
<dbReference type="GO" id="GO:0005886">
    <property type="term" value="C:plasma membrane"/>
    <property type="evidence" value="ECO:0007669"/>
    <property type="project" value="TreeGrafter"/>
</dbReference>
<evidence type="ECO:0000256" key="8">
    <source>
        <dbReference type="ARBA" id="ARBA00022840"/>
    </source>
</evidence>
<dbReference type="Gene3D" id="1.10.510.10">
    <property type="entry name" value="Transferase(Phosphotransferase) domain 1"/>
    <property type="match status" value="2"/>
</dbReference>
<accession>A0A8J5G8L2</accession>
<gene>
    <name evidence="16" type="ORF">ZIOFF_034893</name>
</gene>
<name>A0A8J5G8L2_ZINOF</name>
<dbReference type="GO" id="GO:0004674">
    <property type="term" value="F:protein serine/threonine kinase activity"/>
    <property type="evidence" value="ECO:0007669"/>
    <property type="project" value="UniProtKB-KW"/>
</dbReference>
<evidence type="ECO:0000256" key="11">
    <source>
        <dbReference type="ARBA" id="ARBA00023157"/>
    </source>
</evidence>
<evidence type="ECO:0000256" key="3">
    <source>
        <dbReference type="ARBA" id="ARBA00022679"/>
    </source>
</evidence>
<comment type="caution">
    <text evidence="16">The sequence shown here is derived from an EMBL/GenBank/DDBJ whole genome shotgun (WGS) entry which is preliminary data.</text>
</comment>
<keyword evidence="17" id="KW-1185">Reference proteome</keyword>
<evidence type="ECO:0000256" key="4">
    <source>
        <dbReference type="ARBA" id="ARBA00022692"/>
    </source>
</evidence>
<feature type="chain" id="PRO_5035255406" description="Protein kinase domain-containing protein" evidence="14">
    <location>
        <begin position="20"/>
        <end position="1811"/>
    </location>
</feature>
<keyword evidence="10" id="KW-0472">Membrane</keyword>
<keyword evidence="6" id="KW-0547">Nucleotide-binding</keyword>
<dbReference type="FunFam" id="1.10.510.10:FF:000084">
    <property type="entry name" value="Wall-associated receptor kinase 2"/>
    <property type="match status" value="2"/>
</dbReference>
<evidence type="ECO:0000259" key="15">
    <source>
        <dbReference type="PROSITE" id="PS50011"/>
    </source>
</evidence>
<keyword evidence="3" id="KW-0808">Transferase</keyword>
<keyword evidence="12" id="KW-0325">Glycoprotein</keyword>
<dbReference type="Proteomes" id="UP000734854">
    <property type="component" value="Unassembled WGS sequence"/>
</dbReference>
<dbReference type="Pfam" id="PF00069">
    <property type="entry name" value="Pkinase"/>
    <property type="match status" value="2"/>
</dbReference>
<dbReference type="GO" id="GO:0030247">
    <property type="term" value="F:polysaccharide binding"/>
    <property type="evidence" value="ECO:0007669"/>
    <property type="project" value="InterPro"/>
</dbReference>
<keyword evidence="7" id="KW-0418">Kinase</keyword>
<protein>
    <recommendedName>
        <fullName evidence="15">Protein kinase domain-containing protein</fullName>
    </recommendedName>
</protein>
<evidence type="ECO:0000256" key="1">
    <source>
        <dbReference type="ARBA" id="ARBA00004479"/>
    </source>
</evidence>
<dbReference type="InterPro" id="IPR000719">
    <property type="entry name" value="Prot_kinase_dom"/>
</dbReference>
<evidence type="ECO:0000256" key="14">
    <source>
        <dbReference type="SAM" id="SignalP"/>
    </source>
</evidence>
<sequence>MGFTEIILPLLITLTLVKASTNSANANHNFTLPSYCPKTCGDIKIEYPFGIGHGCFYAAGFNLTCSYDSKPPRLLLENSNLQVKEFDINVGLVRIESPYAIMNVSQESISTTLINLTNSPFTISDQHYVGDPFIDETMDNSLFVFGCNGTGSIVDPITNTIVAACSSICSSNYTSTIDNGFSDSGNGYCRIFLDSLKFNKTSLTLQLSRPNYENENNHMNNSDRSNIIAFLCDEFFCSEADPQSFIKNEDKTKTNTSLSWHIKDHSSCKEAWNYPATYACRSSNTNCYDITDKAFYVDDQNDTVGYICRCSFGHHGNPYIPYGCQLDPYINLTPAKDCRKKCGNMTIPFPFGVKKKCYRSQEFALSCNKSSHPPTLLYQDHRLKVKAISLEDGQLELLPDDVQSYELELNNNKYLAVQKEKSIIYNWIIGYESCDDAAKNKSTFACRAQYSSCFDASATRNHSGSAYRCKCKEGYEGNPYIPNGCQGLSVGASIGVGLLFLCITLVFLSRKWKEGNQKKIRQRNFHQNHGLLLQQLVSTNEHVEERINIFSLEEIEKATNNFDEARVVGSGGQGTVYKGILSDQRVVAIKKSKTVKKSEIDQFINEVALLSQINHRNVVKLFGCCLETEVPLLIYEFISNGALSDHLHVSQGESKLSWDDRLRIAIESAGALAYLHSAASISIFHRDVKSSNILLDDTLRAKVSDFGASKFIPLDQTHTVTVIYGTFGYLDPEYYQTGQLTEKSDVYSFGVILLELLTGKKPIYLTKTGLQQNLATNFLQTTREETLFDLIEDRILQEGTEQELFEISSLIEMCLSLKGVERPTMKEVEYRLQGIRKTRMKKRGLCDPKGNEEIEFLLTLSSYSSSELDYEYLRITVGNGTTTRKYSMGLGYDTDARTLEVEGNPSTTVLDDYVFNRNTSEFLQSDRQKSSYEPSFSKESAPPLPSQPISLEVTPTTKQRDRTELEGKSSIFKNTDTDVIYRVSETLEKVASKIESIGNIGEGCWDAIKEVPNLDYPCNFNLEFIHVLSGWEGSAHDSNVLTDALSRNNELKVPQGRHPENEKELFNLRHVFLRNVIERIVEISRTMGFTEIWLLLITLTLVKASINSANTNQNFTLPSNCRNQTCGDIKIEYPFGIGNGCFYAAEFNLTCSYDSDPPRLLLGDSNLQVKDFDMNVPLVYIESPYVILDVDKESINTTLIDLKNLPFSMNRQFYFQQASRSITNTNFLYVLGCNATASIVDLVTNSIVAACSSICTSNNTSTIDYGFTSGNGFCSIDLWYLKSNQTSLAIQLSRANENENENENSDMTTNITAILCTECDPLDETEFERFIRRENKTRAEISLYWYINNDRRLSCKEAKNYSATYACRSPNSDCYDVYDFSDTDEFYGYICQCPLDYYGNPYLPDGCQLDTNFTHIPAKDCPNKCGNITVSFPFGLKEKCYRSQEFALSCNESTQPPTLLYDNNFKVNAISLEDVQLELLQYDERYGLLSEKYFPSSKEQVIYNWVVGYDTCDDVKNKSAFACLAQHSSCLDVNITKDDGRYEHSAYAYRCECIGGYEGNPYIDDGCQDHLHVVQGESKLSWDDRLRIATESAGALAYLHSAASISIFHRDVKSSNILLDDTLRAKVSDFGASKFIPLDQTHIVTVIHGTLGYLDPEYYQTCQLTEKSDVYSFGVILLELLTGKKPIYLTNIGSQQNLAINFLQTTREKMPFKLIDDCILQEGTEQELLEMSSLIEMCLSLKGAQRPTMKEVEYKLQGIRRTRMKKKGLCIPESNEETECLVTLSSSSSSELANQINQENSRNYSSEKEFM</sequence>
<dbReference type="GO" id="GO:0007166">
    <property type="term" value="P:cell surface receptor signaling pathway"/>
    <property type="evidence" value="ECO:0007669"/>
    <property type="project" value="InterPro"/>
</dbReference>
<dbReference type="InterPro" id="IPR011009">
    <property type="entry name" value="Kinase-like_dom_sf"/>
</dbReference>
<feature type="compositionally biased region" description="Polar residues" evidence="13">
    <location>
        <begin position="1791"/>
        <end position="1804"/>
    </location>
</feature>
<feature type="domain" description="Protein kinase" evidence="15">
    <location>
        <begin position="562"/>
        <end position="832"/>
    </location>
</feature>
<feature type="region of interest" description="Disordered" evidence="13">
    <location>
        <begin position="924"/>
        <end position="965"/>
    </location>
</feature>
<keyword evidence="11" id="KW-1015">Disulfide bond</keyword>
<evidence type="ECO:0000313" key="16">
    <source>
        <dbReference type="EMBL" id="KAG6502608.1"/>
    </source>
</evidence>
<keyword evidence="5 14" id="KW-0732">Signal</keyword>